<dbReference type="Proteomes" id="UP000186230">
    <property type="component" value="Chromosome"/>
</dbReference>
<dbReference type="OrthoDB" id="7055505at2"/>
<protein>
    <submittedName>
        <fullName evidence="1">Uncharacterized protein</fullName>
    </submittedName>
</protein>
<evidence type="ECO:0000313" key="1">
    <source>
        <dbReference type="EMBL" id="APU68544.1"/>
    </source>
</evidence>
<accession>A0A1L7I5P4</accession>
<dbReference type="RefSeq" id="WP_083644298.1">
    <property type="nucleotide sequence ID" value="NZ_AMRU01000001.1"/>
</dbReference>
<organism evidence="1 2">
    <name type="scientific">Christiangramia flava JLT2011</name>
    <dbReference type="NCBI Taxonomy" id="1229726"/>
    <lineage>
        <taxon>Bacteria</taxon>
        <taxon>Pseudomonadati</taxon>
        <taxon>Bacteroidota</taxon>
        <taxon>Flavobacteriia</taxon>
        <taxon>Flavobacteriales</taxon>
        <taxon>Flavobacteriaceae</taxon>
        <taxon>Christiangramia</taxon>
    </lineage>
</organism>
<reference evidence="1 2" key="1">
    <citation type="submission" date="2016-07" db="EMBL/GenBank/DDBJ databases">
        <title>Multi-omics approach to identify versatile polysaccharide utilization systems of a marine flavobacterium Gramella flava.</title>
        <authorList>
            <person name="Tang K."/>
        </authorList>
    </citation>
    <scope>NUCLEOTIDE SEQUENCE [LARGE SCALE GENOMIC DNA]</scope>
    <source>
        <strain evidence="1 2">JLT2011</strain>
    </source>
</reference>
<proteinExistence type="predicted"/>
<gene>
    <name evidence="1" type="ORF">GRFL_1820</name>
</gene>
<dbReference type="STRING" id="1229726.GRFL_1820"/>
<name>A0A1L7I5P4_9FLAO</name>
<dbReference type="Pfam" id="PF18950">
    <property type="entry name" value="DUF5694"/>
    <property type="match status" value="1"/>
</dbReference>
<dbReference type="InterPro" id="IPR043749">
    <property type="entry name" value="DUF5694"/>
</dbReference>
<dbReference type="EMBL" id="CP016359">
    <property type="protein sequence ID" value="APU68544.1"/>
    <property type="molecule type" value="Genomic_DNA"/>
</dbReference>
<evidence type="ECO:0000313" key="2">
    <source>
        <dbReference type="Proteomes" id="UP000186230"/>
    </source>
</evidence>
<dbReference type="AlphaFoldDB" id="A0A1L7I5P4"/>
<dbReference type="KEGG" id="gfl:GRFL_1820"/>
<sequence length="282" mass="32611">MKFFLSKFPVFLLLLLLNICCQRPVEKITKHSEKAEKTTTKASVAILGMLHFVSKNNTVSQEETDISNEKTQQEIKILISKLKQFQPTKIAVERPYRSEEELNRAYQQFLHGNYELTDEETDQLAFRLAKDLGHEKLYLAYAPVNFDFESAMEFASQHDQQQLVDSIISNARELAQNYDRILAEKSLTAALQYLNSEEAINKNHFGYLLTTQIGDEENRIGTEIVGEWYKSNLNIYRNIQKLANSNDDRILVIYGQGHLKILGQLIEDSRDMELVPIEQFLE</sequence>
<keyword evidence="2" id="KW-1185">Reference proteome</keyword>